<dbReference type="Proteomes" id="UP001165041">
    <property type="component" value="Unassembled WGS sequence"/>
</dbReference>
<dbReference type="InterPro" id="IPR050641">
    <property type="entry name" value="RIFMO-like"/>
</dbReference>
<gene>
    <name evidence="5" type="ORF">Kpho02_67550</name>
</gene>
<sequence>MTDGPEPDPRDPQVLVVGAGPVGLTVAHELARRGVRVHLIDAAGGPAPTSRAVATHARTLEIYDQMGVLGAMLEHGRRMQAFSMHSNGAQLVRLGAEYRSTPTRFPFTLLLEQAGTERVLRQAVVDRGVTVHWGTRLKALEQHEGGVDAELQLQDGTSARLRVPWLVGCDGGHSTVRKLLKLPLIGDSTETWLIADADVDMNVPQDSIHWIHVEGGTVMAVPFATPGKWRLLDTTVQSDAGHPEQVAERFSRKLTKGLGTRAAVKTPSWVSVFTIQQRMIQTMRVRRCFVAGDAAHVHSPASGQGLNTGIQEAFNLSWKLAMVIHGHAHDALLDSYSAERVPIGGELLETTRTATRLVALKSAVAAAAMPVAFAVIRRVPAIRRRIEGKVIGRMSALLVSYPDSPLTQPVQAGPSAHPAPGERVTAVSADTAEGDPGWSAFARQLRDPRWTFLAFTERPGETETPRWLRDLADRQQGWLSVRVVTPSTPAHLGTASAYEALATSLQITDHTPRPLTGPAAVRVEPPRSAGDALPDPYGTLADGLGIRGQGWLLIRPDAYLAARGDRLDADAVHAALAALPLTPAP</sequence>
<accession>A0A9W6QHA8</accession>
<dbReference type="Pfam" id="PF01494">
    <property type="entry name" value="FAD_binding_3"/>
    <property type="match status" value="1"/>
</dbReference>
<dbReference type="AlphaFoldDB" id="A0A9W6QHA8"/>
<dbReference type="PANTHER" id="PTHR43004">
    <property type="entry name" value="TRK SYSTEM POTASSIUM UPTAKE PROTEIN"/>
    <property type="match status" value="1"/>
</dbReference>
<dbReference type="EMBL" id="BSSA01000035">
    <property type="protein sequence ID" value="GLW74457.1"/>
    <property type="molecule type" value="Genomic_DNA"/>
</dbReference>
<evidence type="ECO:0000256" key="1">
    <source>
        <dbReference type="ARBA" id="ARBA00001974"/>
    </source>
</evidence>
<dbReference type="Gene3D" id="3.50.50.60">
    <property type="entry name" value="FAD/NAD(P)-binding domain"/>
    <property type="match status" value="1"/>
</dbReference>
<dbReference type="Gene3D" id="3.40.30.120">
    <property type="match status" value="1"/>
</dbReference>
<evidence type="ECO:0000313" key="5">
    <source>
        <dbReference type="EMBL" id="GLW74457.1"/>
    </source>
</evidence>
<proteinExistence type="predicted"/>
<reference evidence="5" key="1">
    <citation type="submission" date="2023-02" db="EMBL/GenBank/DDBJ databases">
        <title>Kitasatospora phosalacinea NBRC 14627.</title>
        <authorList>
            <person name="Ichikawa N."/>
            <person name="Sato H."/>
            <person name="Tonouchi N."/>
        </authorList>
    </citation>
    <scope>NUCLEOTIDE SEQUENCE</scope>
    <source>
        <strain evidence="5">NBRC 14627</strain>
    </source>
</reference>
<evidence type="ECO:0000259" key="4">
    <source>
        <dbReference type="Pfam" id="PF01494"/>
    </source>
</evidence>
<organism evidence="5 6">
    <name type="scientific">Kitasatospora phosalacinea</name>
    <dbReference type="NCBI Taxonomy" id="2065"/>
    <lineage>
        <taxon>Bacteria</taxon>
        <taxon>Bacillati</taxon>
        <taxon>Actinomycetota</taxon>
        <taxon>Actinomycetes</taxon>
        <taxon>Kitasatosporales</taxon>
        <taxon>Streptomycetaceae</taxon>
        <taxon>Kitasatospora</taxon>
    </lineage>
</organism>
<evidence type="ECO:0000256" key="3">
    <source>
        <dbReference type="ARBA" id="ARBA00022827"/>
    </source>
</evidence>
<comment type="cofactor">
    <cofactor evidence="1">
        <name>FAD</name>
        <dbReference type="ChEBI" id="CHEBI:57692"/>
    </cofactor>
</comment>
<dbReference type="GO" id="GO:0071949">
    <property type="term" value="F:FAD binding"/>
    <property type="evidence" value="ECO:0007669"/>
    <property type="project" value="InterPro"/>
</dbReference>
<feature type="domain" description="FAD-binding" evidence="4">
    <location>
        <begin position="13"/>
        <end position="349"/>
    </location>
</feature>
<dbReference type="InterPro" id="IPR002938">
    <property type="entry name" value="FAD-bd"/>
</dbReference>
<dbReference type="RefSeq" id="WP_285740048.1">
    <property type="nucleotide sequence ID" value="NZ_BSSA01000035.1"/>
</dbReference>
<dbReference type="SUPFAM" id="SSF51905">
    <property type="entry name" value="FAD/NAD(P)-binding domain"/>
    <property type="match status" value="1"/>
</dbReference>
<comment type="caution">
    <text evidence="5">The sequence shown here is derived from an EMBL/GenBank/DDBJ whole genome shotgun (WGS) entry which is preliminary data.</text>
</comment>
<keyword evidence="2" id="KW-0285">Flavoprotein</keyword>
<dbReference type="Gene3D" id="3.30.70.2450">
    <property type="match status" value="1"/>
</dbReference>
<dbReference type="PRINTS" id="PR00420">
    <property type="entry name" value="RNGMNOXGNASE"/>
</dbReference>
<name>A0A9W6QHA8_9ACTN</name>
<keyword evidence="3" id="KW-0274">FAD</keyword>
<dbReference type="PANTHER" id="PTHR43004:SF19">
    <property type="entry name" value="BINDING MONOOXYGENASE, PUTATIVE (JCVI)-RELATED"/>
    <property type="match status" value="1"/>
</dbReference>
<protein>
    <submittedName>
        <fullName evidence="5">Oxygenase</fullName>
    </submittedName>
</protein>
<dbReference type="InterPro" id="IPR036188">
    <property type="entry name" value="FAD/NAD-bd_sf"/>
</dbReference>
<evidence type="ECO:0000313" key="6">
    <source>
        <dbReference type="Proteomes" id="UP001165041"/>
    </source>
</evidence>
<evidence type="ECO:0000256" key="2">
    <source>
        <dbReference type="ARBA" id="ARBA00022630"/>
    </source>
</evidence>
<dbReference type="GO" id="GO:0016709">
    <property type="term" value="F:oxidoreductase activity, acting on paired donors, with incorporation or reduction of molecular oxygen, NAD(P)H as one donor, and incorporation of one atom of oxygen"/>
    <property type="evidence" value="ECO:0007669"/>
    <property type="project" value="UniProtKB-ARBA"/>
</dbReference>